<dbReference type="Proteomes" id="UP001061999">
    <property type="component" value="Unassembled WGS sequence"/>
</dbReference>
<accession>A0ABT3F1C3</accession>
<proteinExistence type="predicted"/>
<dbReference type="InterPro" id="IPR036505">
    <property type="entry name" value="Amidase/PGRP_sf"/>
</dbReference>
<reference evidence="1" key="1">
    <citation type="submission" date="2022-07" db="EMBL/GenBank/DDBJ databases">
        <title>Pseudomonas agronomica sp. nov.: a novel bacterium with biotechnological application in the synthesis of biofertilizers from valorized agricultural residues.</title>
        <authorList>
            <person name="Robas M."/>
            <person name="Fernandez V.M."/>
            <person name="Luna L."/>
            <person name="Provanza A."/>
            <person name="Jimenez P.A."/>
        </authorList>
    </citation>
    <scope>NUCLEOTIDE SEQUENCE</scope>
    <source>
        <strain evidence="1">SAICEU22T</strain>
    </source>
</reference>
<dbReference type="SUPFAM" id="SSF55846">
    <property type="entry name" value="N-acetylmuramoyl-L-alanine amidase-like"/>
    <property type="match status" value="1"/>
</dbReference>
<name>A0ABT3F1C3_9PSED</name>
<organism evidence="1 2">
    <name type="scientific">Pseudomonas agronomica</name>
    <dbReference type="NCBI Taxonomy" id="2979328"/>
    <lineage>
        <taxon>Bacteria</taxon>
        <taxon>Pseudomonadati</taxon>
        <taxon>Pseudomonadota</taxon>
        <taxon>Gammaproteobacteria</taxon>
        <taxon>Pseudomonadales</taxon>
        <taxon>Pseudomonadaceae</taxon>
        <taxon>Pseudomonas</taxon>
    </lineage>
</organism>
<evidence type="ECO:0000313" key="1">
    <source>
        <dbReference type="EMBL" id="MCW1242838.1"/>
    </source>
</evidence>
<comment type="caution">
    <text evidence="1">The sequence shown here is derived from an EMBL/GenBank/DDBJ whole genome shotgun (WGS) entry which is preliminary data.</text>
</comment>
<dbReference type="Gene3D" id="3.40.80.10">
    <property type="entry name" value="Peptidoglycan recognition protein-like"/>
    <property type="match status" value="1"/>
</dbReference>
<sequence>MQLDPASGWCDGVRHCPSPNFNARPDGEISLLVIHNISLPPAQFATGKVQ</sequence>
<evidence type="ECO:0000313" key="2">
    <source>
        <dbReference type="Proteomes" id="UP001061999"/>
    </source>
</evidence>
<protein>
    <submittedName>
        <fullName evidence="1">1,6-anhydro-N-acetylmuramyl-L-alanine amidase AmpD</fullName>
    </submittedName>
</protein>
<gene>
    <name evidence="1" type="ORF">OC610_00285</name>
</gene>
<keyword evidence="2" id="KW-1185">Reference proteome</keyword>
<dbReference type="EMBL" id="JAOSHO010000002">
    <property type="protein sequence ID" value="MCW1242838.1"/>
    <property type="molecule type" value="Genomic_DNA"/>
</dbReference>
<feature type="non-terminal residue" evidence="1">
    <location>
        <position position="50"/>
    </location>
</feature>